<keyword evidence="6 17" id="KW-0349">Heme</keyword>
<feature type="binding site" description="covalent" evidence="18">
    <location>
        <position position="59"/>
    </location>
    <ligand>
        <name>heme c</name>
        <dbReference type="ChEBI" id="CHEBI:61717"/>
        <label>1</label>
    </ligand>
</feature>
<evidence type="ECO:0000256" key="14">
    <source>
        <dbReference type="ARBA" id="ARBA00023004"/>
    </source>
</evidence>
<dbReference type="OrthoDB" id="9811281at2"/>
<dbReference type="GO" id="GO:0005506">
    <property type="term" value="F:iron ion binding"/>
    <property type="evidence" value="ECO:0007669"/>
    <property type="project" value="UniProtKB-UniRule"/>
</dbReference>
<feature type="binding site" description="covalent" evidence="18">
    <location>
        <position position="157"/>
    </location>
    <ligand>
        <name>heme c</name>
        <dbReference type="ChEBI" id="CHEBI:61717"/>
        <label>2</label>
    </ligand>
</feature>
<keyword evidence="9 17" id="KW-0479">Metal-binding</keyword>
<dbReference type="PANTHER" id="PTHR33751:SF13">
    <property type="entry name" value="CYTOCHROME BC1 COMPLEX CYTOCHROME C SUBUNIT"/>
    <property type="match status" value="1"/>
</dbReference>
<sequence>MKALAAGRRHRAAPVILVLLALILTGALYATVSPSQATAQSGDSAEDIEAGRTLFQANCSTCHGMNGEGTDAGPSLVGVGAASVDFQVSTGRMPMAMSGPQVMERAPQFDREQVHQMAAYVHALGPGPAIPAAEDVDPAGGDPANGMALFRTNCSMCHNSVGAGGALSEGRWAPALHDSTGTEIWEAMRTGPQNMPVFAESNIDNQGTQDIIAYLYEVREPTPGGFDLGSLGPVSEGLWAWLVGIGGLIVAAVWIGARAS</sequence>
<feature type="binding site" description="axial binding residue" evidence="19">
    <location>
        <position position="158"/>
    </location>
    <ligand>
        <name>heme c</name>
        <dbReference type="ChEBI" id="CHEBI:61717"/>
        <label>2</label>
    </ligand>
    <ligandPart>
        <name>Fe</name>
        <dbReference type="ChEBI" id="CHEBI:18248"/>
    </ligandPart>
</feature>
<evidence type="ECO:0000256" key="2">
    <source>
        <dbReference type="ARBA" id="ARBA00012951"/>
    </source>
</evidence>
<keyword evidence="22" id="KW-1185">Reference proteome</keyword>
<keyword evidence="8 17" id="KW-0812">Transmembrane</keyword>
<evidence type="ECO:0000256" key="5">
    <source>
        <dbReference type="ARBA" id="ARBA00022475"/>
    </source>
</evidence>
<dbReference type="EC" id="7.1.1.8" evidence="2 17"/>
<dbReference type="PROSITE" id="PS51007">
    <property type="entry name" value="CYTC"/>
    <property type="match status" value="2"/>
</dbReference>
<evidence type="ECO:0000256" key="7">
    <source>
        <dbReference type="ARBA" id="ARBA00022660"/>
    </source>
</evidence>
<evidence type="ECO:0000256" key="10">
    <source>
        <dbReference type="ARBA" id="ARBA00022737"/>
    </source>
</evidence>
<dbReference type="GO" id="GO:0005886">
    <property type="term" value="C:plasma membrane"/>
    <property type="evidence" value="ECO:0007669"/>
    <property type="project" value="UniProtKB-SubCell"/>
</dbReference>
<keyword evidence="10" id="KW-0677">Repeat</keyword>
<evidence type="ECO:0000256" key="11">
    <source>
        <dbReference type="ARBA" id="ARBA00022967"/>
    </source>
</evidence>
<evidence type="ECO:0000256" key="18">
    <source>
        <dbReference type="PIRSR" id="PIRSR000007-50"/>
    </source>
</evidence>
<evidence type="ECO:0000256" key="6">
    <source>
        <dbReference type="ARBA" id="ARBA00022617"/>
    </source>
</evidence>
<dbReference type="Pfam" id="PF13442">
    <property type="entry name" value="Cytochrome_CBB3"/>
    <property type="match status" value="2"/>
</dbReference>
<evidence type="ECO:0000256" key="17">
    <source>
        <dbReference type="PIRNR" id="PIRNR000007"/>
    </source>
</evidence>
<feature type="transmembrane region" description="Helical" evidence="17">
    <location>
        <begin position="238"/>
        <end position="257"/>
    </location>
</feature>
<keyword evidence="13 17" id="KW-1133">Transmembrane helix</keyword>
<evidence type="ECO:0000256" key="15">
    <source>
        <dbReference type="ARBA" id="ARBA00023136"/>
    </source>
</evidence>
<keyword evidence="12 17" id="KW-0249">Electron transport</keyword>
<feature type="domain" description="Cytochrome c" evidence="20">
    <location>
        <begin position="46"/>
        <end position="125"/>
    </location>
</feature>
<dbReference type="SUPFAM" id="SSF46626">
    <property type="entry name" value="Cytochrome c"/>
    <property type="match status" value="2"/>
</dbReference>
<protein>
    <recommendedName>
        <fullName evidence="3 17">Cytochrome bc1 complex cytochrome c subunit</fullName>
        <ecNumber evidence="2 17">7.1.1.8</ecNumber>
    </recommendedName>
</protein>
<keyword evidence="5 17" id="KW-1003">Cell membrane</keyword>
<dbReference type="EMBL" id="RKHK01000001">
    <property type="protein sequence ID" value="ROR71781.1"/>
    <property type="molecule type" value="Genomic_DNA"/>
</dbReference>
<dbReference type="RefSeq" id="WP_123304908.1">
    <property type="nucleotide sequence ID" value="NZ_RKHK01000001.1"/>
</dbReference>
<evidence type="ECO:0000256" key="8">
    <source>
        <dbReference type="ARBA" id="ARBA00022692"/>
    </source>
</evidence>
<organism evidence="21 22">
    <name type="scientific">Bogoriella caseilytica</name>
    <dbReference type="NCBI Taxonomy" id="56055"/>
    <lineage>
        <taxon>Bacteria</taxon>
        <taxon>Bacillati</taxon>
        <taxon>Actinomycetota</taxon>
        <taxon>Actinomycetes</taxon>
        <taxon>Micrococcales</taxon>
        <taxon>Bogoriellaceae</taxon>
        <taxon>Bogoriella</taxon>
    </lineage>
</organism>
<keyword evidence="14 17" id="KW-0408">Iron</keyword>
<proteinExistence type="predicted"/>
<evidence type="ECO:0000256" key="4">
    <source>
        <dbReference type="ARBA" id="ARBA00022448"/>
    </source>
</evidence>
<dbReference type="InterPro" id="IPR009152">
    <property type="entry name" value="bc1_cytC-su"/>
</dbReference>
<feature type="binding site" description="covalent" evidence="18">
    <location>
        <position position="154"/>
    </location>
    <ligand>
        <name>heme c</name>
        <dbReference type="ChEBI" id="CHEBI:61717"/>
        <label>2</label>
    </ligand>
</feature>
<evidence type="ECO:0000313" key="21">
    <source>
        <dbReference type="EMBL" id="ROR71781.1"/>
    </source>
</evidence>
<dbReference type="PANTHER" id="PTHR33751">
    <property type="entry name" value="CBB3-TYPE CYTOCHROME C OXIDASE SUBUNIT FIXP"/>
    <property type="match status" value="1"/>
</dbReference>
<name>A0A3N2B963_9MICO</name>
<keyword evidence="15 17" id="KW-0472">Membrane</keyword>
<reference evidence="21 22" key="1">
    <citation type="submission" date="2018-11" db="EMBL/GenBank/DDBJ databases">
        <title>Sequencing the genomes of 1000 actinobacteria strains.</title>
        <authorList>
            <person name="Klenk H.-P."/>
        </authorList>
    </citation>
    <scope>NUCLEOTIDE SEQUENCE [LARGE SCALE GENOMIC DNA]</scope>
    <source>
        <strain evidence="21 22">DSM 11294</strain>
    </source>
</reference>
<dbReference type="InterPro" id="IPR050597">
    <property type="entry name" value="Cytochrome_c_Oxidase_Subunit"/>
</dbReference>
<comment type="catalytic activity">
    <reaction evidence="16 17">
        <text>a quinol + 2 Fe(III)-[cytochrome c](out) = a quinone + 2 Fe(II)-[cytochrome c](out) + 2 H(+)(out)</text>
        <dbReference type="Rhea" id="RHEA:11484"/>
        <dbReference type="Rhea" id="RHEA-COMP:10350"/>
        <dbReference type="Rhea" id="RHEA-COMP:14399"/>
        <dbReference type="ChEBI" id="CHEBI:15378"/>
        <dbReference type="ChEBI" id="CHEBI:24646"/>
        <dbReference type="ChEBI" id="CHEBI:29033"/>
        <dbReference type="ChEBI" id="CHEBI:29034"/>
        <dbReference type="ChEBI" id="CHEBI:132124"/>
        <dbReference type="EC" id="7.1.1.8"/>
    </reaction>
</comment>
<keyword evidence="11 17" id="KW-1278">Translocase</keyword>
<accession>A0A3N2B963</accession>
<dbReference type="GO" id="GO:0008121">
    <property type="term" value="F:quinol-cytochrome-c reductase activity"/>
    <property type="evidence" value="ECO:0007669"/>
    <property type="project" value="UniProtKB-UniRule"/>
</dbReference>
<evidence type="ECO:0000313" key="22">
    <source>
        <dbReference type="Proteomes" id="UP000280668"/>
    </source>
</evidence>
<evidence type="ECO:0000256" key="19">
    <source>
        <dbReference type="PIRSR" id="PIRSR000007-51"/>
    </source>
</evidence>
<comment type="subcellular location">
    <subcellularLocation>
        <location evidence="1 17">Cell membrane</location>
        <topology evidence="1 17">Multi-pass membrane protein</topology>
    </subcellularLocation>
</comment>
<dbReference type="PIRSF" id="PIRSF000007">
    <property type="entry name" value="Ubiq_cycred_cyc"/>
    <property type="match status" value="1"/>
</dbReference>
<dbReference type="GO" id="GO:0020037">
    <property type="term" value="F:heme binding"/>
    <property type="evidence" value="ECO:0007669"/>
    <property type="project" value="UniProtKB-UniRule"/>
</dbReference>
<feature type="binding site" description="axial binding residue" evidence="19">
    <location>
        <position position="63"/>
    </location>
    <ligand>
        <name>heme c</name>
        <dbReference type="ChEBI" id="CHEBI:61717"/>
        <label>1</label>
    </ligand>
    <ligandPart>
        <name>Fe</name>
        <dbReference type="ChEBI" id="CHEBI:18248"/>
    </ligandPart>
</feature>
<evidence type="ECO:0000256" key="16">
    <source>
        <dbReference type="ARBA" id="ARBA00029351"/>
    </source>
</evidence>
<dbReference type="InterPro" id="IPR036909">
    <property type="entry name" value="Cyt_c-like_dom_sf"/>
</dbReference>
<comment type="caution">
    <text evidence="21">The sequence shown here is derived from an EMBL/GenBank/DDBJ whole genome shotgun (WGS) entry which is preliminary data.</text>
</comment>
<comment type="PTM">
    <text evidence="18">Binds 2 heme c groups covalently per subunit.</text>
</comment>
<comment type="caution">
    <text evidence="17">Lacks conserved residue(s) required for the propagation of feature annotation.</text>
</comment>
<keyword evidence="7 17" id="KW-0679">Respiratory chain</keyword>
<evidence type="ECO:0000259" key="20">
    <source>
        <dbReference type="PROSITE" id="PS51007"/>
    </source>
</evidence>
<dbReference type="InterPro" id="IPR009056">
    <property type="entry name" value="Cyt_c-like_dom"/>
</dbReference>
<feature type="domain" description="Cytochrome c" evidence="20">
    <location>
        <begin position="141"/>
        <end position="219"/>
    </location>
</feature>
<evidence type="ECO:0000256" key="13">
    <source>
        <dbReference type="ARBA" id="ARBA00022989"/>
    </source>
</evidence>
<dbReference type="Proteomes" id="UP000280668">
    <property type="component" value="Unassembled WGS sequence"/>
</dbReference>
<dbReference type="Gene3D" id="1.10.760.10">
    <property type="entry name" value="Cytochrome c-like domain"/>
    <property type="match status" value="2"/>
</dbReference>
<evidence type="ECO:0000256" key="3">
    <source>
        <dbReference type="ARBA" id="ARBA00017819"/>
    </source>
</evidence>
<evidence type="ECO:0000256" key="12">
    <source>
        <dbReference type="ARBA" id="ARBA00022982"/>
    </source>
</evidence>
<feature type="binding site" description="covalent" evidence="18">
    <location>
        <position position="62"/>
    </location>
    <ligand>
        <name>heme c</name>
        <dbReference type="ChEBI" id="CHEBI:61717"/>
        <label>1</label>
    </ligand>
</feature>
<comment type="subunit">
    <text evidence="17">The cytochrome bc1 complex is composed of a cytochrome b (QcrB), the Rieske iron-sulfur protein (QcrA) and a diheme cytochrome c (QcrC) subunit.</text>
</comment>
<evidence type="ECO:0000256" key="1">
    <source>
        <dbReference type="ARBA" id="ARBA00004651"/>
    </source>
</evidence>
<keyword evidence="4 17" id="KW-0813">Transport</keyword>
<evidence type="ECO:0000256" key="9">
    <source>
        <dbReference type="ARBA" id="ARBA00022723"/>
    </source>
</evidence>
<dbReference type="AlphaFoldDB" id="A0A3N2B963"/>
<gene>
    <name evidence="21" type="ORF">EDD31_0119</name>
</gene>